<proteinExistence type="predicted"/>
<keyword evidence="2" id="KW-0812">Transmembrane</keyword>
<dbReference type="InterPro" id="IPR035979">
    <property type="entry name" value="RBD_domain_sf"/>
</dbReference>
<keyword evidence="2" id="KW-0472">Membrane</keyword>
<accession>A0A4T0C3N1</accession>
<comment type="caution">
    <text evidence="4">The sequence shown here is derived from an EMBL/GenBank/DDBJ whole genome shotgun (WGS) entry which is preliminary data.</text>
</comment>
<keyword evidence="2" id="KW-1133">Transmembrane helix</keyword>
<sequence length="292" mass="34028">MARRPQHAWTLIIKIYHQLLPSVRHSSVHQQVIFVILIIKIQISATARKRKEDKIFWPEAQAFHDLALFLPPLGEGSFPAPNNEQKRKRSTLRPWFLPQIETDPPLLPTTSITNVVKVHYSKPQPYQHIMDPVVNLDQMMDAMDDPDLRPLRWIIITILILFAFLHITCTTIMLSGIPNRVDSHNLKEWLDKSSFGHYDFSYLRIDFSTELNVGYAFVNFTHTEHITNFVNAKVGKPWSLYGSTKRCEVSYATIQGIDCLLAKFRNSVIMEEAASCRPRLWYHHDEHLDHFF</sequence>
<evidence type="ECO:0000256" key="1">
    <source>
        <dbReference type="PROSITE-ProRule" id="PRU00176"/>
    </source>
</evidence>
<dbReference type="InterPro" id="IPR012677">
    <property type="entry name" value="Nucleotide-bd_a/b_plait_sf"/>
</dbReference>
<feature type="domain" description="RRM" evidence="3">
    <location>
        <begin position="170"/>
        <end position="254"/>
    </location>
</feature>
<name>A0A4T0C3N1_AURPU</name>
<evidence type="ECO:0000256" key="2">
    <source>
        <dbReference type="SAM" id="Phobius"/>
    </source>
</evidence>
<dbReference type="Pfam" id="PF04059">
    <property type="entry name" value="RRM_2"/>
    <property type="match status" value="1"/>
</dbReference>
<keyword evidence="1" id="KW-0694">RNA-binding</keyword>
<dbReference type="GO" id="GO:0003723">
    <property type="term" value="F:RNA binding"/>
    <property type="evidence" value="ECO:0007669"/>
    <property type="project" value="UniProtKB-UniRule"/>
</dbReference>
<dbReference type="Gene3D" id="3.30.70.330">
    <property type="match status" value="1"/>
</dbReference>
<dbReference type="AlphaFoldDB" id="A0A4T0C3N1"/>
<gene>
    <name evidence="4" type="ORF">D6C78_03632</name>
</gene>
<dbReference type="EMBL" id="QZBZ01000054">
    <property type="protein sequence ID" value="TIA38982.1"/>
    <property type="molecule type" value="Genomic_DNA"/>
</dbReference>
<dbReference type="InterPro" id="IPR000504">
    <property type="entry name" value="RRM_dom"/>
</dbReference>
<evidence type="ECO:0000313" key="4">
    <source>
        <dbReference type="EMBL" id="TIA38982.1"/>
    </source>
</evidence>
<evidence type="ECO:0000313" key="5">
    <source>
        <dbReference type="Proteomes" id="UP000308724"/>
    </source>
</evidence>
<dbReference type="InterPro" id="IPR007201">
    <property type="entry name" value="Mei2-like_Rrm_C"/>
</dbReference>
<protein>
    <recommendedName>
        <fullName evidence="3">RRM domain-containing protein</fullName>
    </recommendedName>
</protein>
<dbReference type="PROSITE" id="PS50102">
    <property type="entry name" value="RRM"/>
    <property type="match status" value="1"/>
</dbReference>
<reference evidence="4 5" key="1">
    <citation type="submission" date="2018-10" db="EMBL/GenBank/DDBJ databases">
        <title>Fifty Aureobasidium pullulans genomes reveal a recombining polyextremotolerant generalist.</title>
        <authorList>
            <person name="Gostincar C."/>
            <person name="Turk M."/>
            <person name="Zajc J."/>
            <person name="Gunde-Cimerman N."/>
        </authorList>
    </citation>
    <scope>NUCLEOTIDE SEQUENCE [LARGE SCALE GENOMIC DNA]</scope>
    <source>
        <strain evidence="4 5">EXF-1645</strain>
    </source>
</reference>
<dbReference type="SUPFAM" id="SSF54928">
    <property type="entry name" value="RNA-binding domain, RBD"/>
    <property type="match status" value="1"/>
</dbReference>
<feature type="transmembrane region" description="Helical" evidence="2">
    <location>
        <begin position="153"/>
        <end position="177"/>
    </location>
</feature>
<evidence type="ECO:0000259" key="3">
    <source>
        <dbReference type="PROSITE" id="PS50102"/>
    </source>
</evidence>
<organism evidence="4 5">
    <name type="scientific">Aureobasidium pullulans</name>
    <name type="common">Black yeast</name>
    <name type="synonym">Pullularia pullulans</name>
    <dbReference type="NCBI Taxonomy" id="5580"/>
    <lineage>
        <taxon>Eukaryota</taxon>
        <taxon>Fungi</taxon>
        <taxon>Dikarya</taxon>
        <taxon>Ascomycota</taxon>
        <taxon>Pezizomycotina</taxon>
        <taxon>Dothideomycetes</taxon>
        <taxon>Dothideomycetidae</taxon>
        <taxon>Dothideales</taxon>
        <taxon>Saccotheciaceae</taxon>
        <taxon>Aureobasidium</taxon>
    </lineage>
</organism>
<dbReference type="Proteomes" id="UP000308724">
    <property type="component" value="Unassembled WGS sequence"/>
</dbReference>